<evidence type="ECO:0000256" key="2">
    <source>
        <dbReference type="ARBA" id="ARBA00023315"/>
    </source>
</evidence>
<dbReference type="RefSeq" id="WP_073150690.1">
    <property type="nucleotide sequence ID" value="NZ_FRAG01000034.1"/>
</dbReference>
<evidence type="ECO:0000313" key="4">
    <source>
        <dbReference type="EMBL" id="SHK19179.1"/>
    </source>
</evidence>
<keyword evidence="1" id="KW-0808">Transferase</keyword>
<accession>A0A1M6QG03</accession>
<dbReference type="STRING" id="1121301.SAMN02745912_02562"/>
<dbReference type="EMBL" id="FRAG01000034">
    <property type="protein sequence ID" value="SHK19179.1"/>
    <property type="molecule type" value="Genomic_DNA"/>
</dbReference>
<sequence>MCKEIRINVFEIKDYDNVYKLWEEIFPDSTDSSYSKEQIELFLSRNPGASFFAEIDGKVVGAVLAGYDGRRGYIHHLGVLESYRRKNIGKMLMDKAEEALRNAGMNKVHLFVFKDNINAKAFYNNIGFKQRYDLDMFSKALK</sequence>
<dbReference type="PROSITE" id="PS51186">
    <property type="entry name" value="GNAT"/>
    <property type="match status" value="1"/>
</dbReference>
<proteinExistence type="predicted"/>
<keyword evidence="5" id="KW-1185">Reference proteome</keyword>
<evidence type="ECO:0000259" key="3">
    <source>
        <dbReference type="PROSITE" id="PS51186"/>
    </source>
</evidence>
<dbReference type="InterPro" id="IPR000182">
    <property type="entry name" value="GNAT_dom"/>
</dbReference>
<dbReference type="OrthoDB" id="1821130at2"/>
<keyword evidence="4" id="KW-0687">Ribonucleoprotein</keyword>
<dbReference type="CDD" id="cd04301">
    <property type="entry name" value="NAT_SF"/>
    <property type="match status" value="1"/>
</dbReference>
<dbReference type="AlphaFoldDB" id="A0A1M6QG03"/>
<dbReference type="Gene3D" id="3.40.630.30">
    <property type="match status" value="1"/>
</dbReference>
<protein>
    <submittedName>
        <fullName evidence="4">Ribosomal protein S18 acetylase RimI</fullName>
    </submittedName>
</protein>
<name>A0A1M6QG03_PARC5</name>
<dbReference type="InterPro" id="IPR016181">
    <property type="entry name" value="Acyl_CoA_acyltransferase"/>
</dbReference>
<evidence type="ECO:0000256" key="1">
    <source>
        <dbReference type="ARBA" id="ARBA00022679"/>
    </source>
</evidence>
<dbReference type="GO" id="GO:0016747">
    <property type="term" value="F:acyltransferase activity, transferring groups other than amino-acyl groups"/>
    <property type="evidence" value="ECO:0007669"/>
    <property type="project" value="InterPro"/>
</dbReference>
<dbReference type="InterPro" id="IPR051556">
    <property type="entry name" value="N-term/lysine_N-AcTrnsfr"/>
</dbReference>
<gene>
    <name evidence="4" type="ORF">SAMN02745912_02562</name>
</gene>
<keyword evidence="2" id="KW-0012">Acyltransferase</keyword>
<dbReference type="Proteomes" id="UP000184465">
    <property type="component" value="Unassembled WGS sequence"/>
</dbReference>
<organism evidence="4 5">
    <name type="scientific">Paramaledivibacter caminithermalis (strain DSM 15212 / CIP 107654 / DViRD3)</name>
    <name type="common">Clostridium caminithermale</name>
    <dbReference type="NCBI Taxonomy" id="1121301"/>
    <lineage>
        <taxon>Bacteria</taxon>
        <taxon>Bacillati</taxon>
        <taxon>Bacillota</taxon>
        <taxon>Clostridia</taxon>
        <taxon>Peptostreptococcales</taxon>
        <taxon>Caminicellaceae</taxon>
        <taxon>Paramaledivibacter</taxon>
    </lineage>
</organism>
<dbReference type="SUPFAM" id="SSF55729">
    <property type="entry name" value="Acyl-CoA N-acyltransferases (Nat)"/>
    <property type="match status" value="1"/>
</dbReference>
<dbReference type="PANTHER" id="PTHR42919:SF8">
    <property type="entry name" value="N-ALPHA-ACETYLTRANSFERASE 50"/>
    <property type="match status" value="1"/>
</dbReference>
<dbReference type="Pfam" id="PF00583">
    <property type="entry name" value="Acetyltransf_1"/>
    <property type="match status" value="1"/>
</dbReference>
<keyword evidence="4" id="KW-0689">Ribosomal protein</keyword>
<evidence type="ECO:0000313" key="5">
    <source>
        <dbReference type="Proteomes" id="UP000184465"/>
    </source>
</evidence>
<reference evidence="5" key="1">
    <citation type="submission" date="2016-11" db="EMBL/GenBank/DDBJ databases">
        <authorList>
            <person name="Varghese N."/>
            <person name="Submissions S."/>
        </authorList>
    </citation>
    <scope>NUCLEOTIDE SEQUENCE [LARGE SCALE GENOMIC DNA]</scope>
    <source>
        <strain evidence="5">DSM 15212 / CIP 107654 / DViRD3</strain>
    </source>
</reference>
<dbReference type="PANTHER" id="PTHR42919">
    <property type="entry name" value="N-ALPHA-ACETYLTRANSFERASE"/>
    <property type="match status" value="1"/>
</dbReference>
<dbReference type="PIRSF" id="PIRSF037663">
    <property type="entry name" value="Acetyltransf_GNAT_prd"/>
    <property type="match status" value="1"/>
</dbReference>
<feature type="domain" description="N-acetyltransferase" evidence="3">
    <location>
        <begin position="5"/>
        <end position="142"/>
    </location>
</feature>
<dbReference type="InterPro" id="IPR017255">
    <property type="entry name" value="AcTrfase_GNAT_prd"/>
</dbReference>
<dbReference type="GO" id="GO:0005840">
    <property type="term" value="C:ribosome"/>
    <property type="evidence" value="ECO:0007669"/>
    <property type="project" value="UniProtKB-KW"/>
</dbReference>